<keyword evidence="5" id="KW-0479">Metal-binding</keyword>
<evidence type="ECO:0000256" key="1">
    <source>
        <dbReference type="ARBA" id="ARBA00010982"/>
    </source>
</evidence>
<dbReference type="GO" id="GO:0006635">
    <property type="term" value="P:fatty acid beta-oxidation"/>
    <property type="evidence" value="ECO:0007669"/>
    <property type="project" value="TreeGrafter"/>
</dbReference>
<gene>
    <name evidence="13" type="ORF">CLV90_3896</name>
</gene>
<evidence type="ECO:0000256" key="4">
    <source>
        <dbReference type="ARBA" id="ARBA00022679"/>
    </source>
</evidence>
<evidence type="ECO:0000256" key="6">
    <source>
        <dbReference type="ARBA" id="ARBA00022946"/>
    </source>
</evidence>
<dbReference type="InterPro" id="IPR020615">
    <property type="entry name" value="Thiolase_acyl_enz_int_AS"/>
</dbReference>
<keyword evidence="4 10" id="KW-0808">Transferase</keyword>
<evidence type="ECO:0000256" key="8">
    <source>
        <dbReference type="ARBA" id="ARBA00023315"/>
    </source>
</evidence>
<feature type="active site" description="Proton acceptor" evidence="9">
    <location>
        <position position="347"/>
    </location>
</feature>
<feature type="active site" description="Acyl-thioester intermediate" evidence="9">
    <location>
        <position position="88"/>
    </location>
</feature>
<name>A0A4R7JI98_9FLAO</name>
<dbReference type="CDD" id="cd00751">
    <property type="entry name" value="thiolase"/>
    <property type="match status" value="1"/>
</dbReference>
<evidence type="ECO:0000256" key="5">
    <source>
        <dbReference type="ARBA" id="ARBA00022723"/>
    </source>
</evidence>
<dbReference type="InterPro" id="IPR016039">
    <property type="entry name" value="Thiolase-like"/>
</dbReference>
<dbReference type="PIRSF" id="PIRSF000429">
    <property type="entry name" value="Ac-CoA_Ac_transf"/>
    <property type="match status" value="1"/>
</dbReference>
<comment type="caution">
    <text evidence="13">The sequence shown here is derived from an EMBL/GenBank/DDBJ whole genome shotgun (WGS) entry which is preliminary data.</text>
</comment>
<dbReference type="RefSeq" id="WP_133689102.1">
    <property type="nucleotide sequence ID" value="NZ_SOAY01000018.1"/>
</dbReference>
<dbReference type="InterPro" id="IPR020613">
    <property type="entry name" value="Thiolase_CS"/>
</dbReference>
<dbReference type="AlphaFoldDB" id="A0A4R7JI98"/>
<dbReference type="PROSITE" id="PS00737">
    <property type="entry name" value="THIOLASE_2"/>
    <property type="match status" value="1"/>
</dbReference>
<dbReference type="OrthoDB" id="9764892at2"/>
<dbReference type="InterPro" id="IPR020610">
    <property type="entry name" value="Thiolase_AS"/>
</dbReference>
<evidence type="ECO:0000313" key="14">
    <source>
        <dbReference type="Proteomes" id="UP000294749"/>
    </source>
</evidence>
<feature type="domain" description="Thiolase N-terminal" evidence="11">
    <location>
        <begin position="4"/>
        <end position="261"/>
    </location>
</feature>
<dbReference type="PANTHER" id="PTHR18919:SF156">
    <property type="entry name" value="ACETYL-COA ACETYLTRANSFERASE, MITOCHONDRIAL"/>
    <property type="match status" value="1"/>
</dbReference>
<dbReference type="PROSITE" id="PS00099">
    <property type="entry name" value="THIOLASE_3"/>
    <property type="match status" value="1"/>
</dbReference>
<evidence type="ECO:0000313" key="13">
    <source>
        <dbReference type="EMBL" id="TDT37214.1"/>
    </source>
</evidence>
<dbReference type="SUPFAM" id="SSF53901">
    <property type="entry name" value="Thiolase-like"/>
    <property type="match status" value="2"/>
</dbReference>
<evidence type="ECO:0000256" key="9">
    <source>
        <dbReference type="PIRSR" id="PIRSR000429-1"/>
    </source>
</evidence>
<evidence type="ECO:0000256" key="10">
    <source>
        <dbReference type="RuleBase" id="RU003557"/>
    </source>
</evidence>
<dbReference type="PROSITE" id="PS00098">
    <property type="entry name" value="THIOLASE_1"/>
    <property type="match status" value="1"/>
</dbReference>
<dbReference type="InterPro" id="IPR002155">
    <property type="entry name" value="Thiolase"/>
</dbReference>
<keyword evidence="14" id="KW-1185">Reference proteome</keyword>
<evidence type="ECO:0000259" key="12">
    <source>
        <dbReference type="Pfam" id="PF02803"/>
    </source>
</evidence>
<evidence type="ECO:0000259" key="11">
    <source>
        <dbReference type="Pfam" id="PF00108"/>
    </source>
</evidence>
<dbReference type="Gene3D" id="3.40.47.10">
    <property type="match status" value="1"/>
</dbReference>
<dbReference type="PANTHER" id="PTHR18919">
    <property type="entry name" value="ACETYL-COA C-ACYLTRANSFERASE"/>
    <property type="match status" value="1"/>
</dbReference>
<dbReference type="NCBIfam" id="TIGR01930">
    <property type="entry name" value="AcCoA-C-Actrans"/>
    <property type="match status" value="1"/>
</dbReference>
<sequence>MKEVVIVSAVRTPIGSFMGGLSTIPAPKLGAVAIEGVLKKINLDPTLVDEVIMGNVVQAGTGQAPARQAAIFAGIPNTVPCTTINKVCASGMKAVMQGAQAIALGDADIVIAGGMENMSLIPHYVHMRTGTKFGPTSLIDGMQKDGLVDAYDENAMGVCADACAIKYEFNREDQDAYAIQSYKRSSDAWENGKFDNEVIPVAVPQRRGEPKMVIKDEEFSNVFIDKIPNLRPAFSKDGTVTAANASTINDGAAALILMSREKAEALNLKPLAVIKGYADAAHEPEWFTTAPAKALPKALAKSKLKLEEIDFFEFNEAFSVVGLANMKILGLDDKNVNVNGGAVSLGHPLGCSGARILITLLNVLEQNNAKLGAAAICNGGGGASAIIIERV</sequence>
<dbReference type="InterPro" id="IPR020617">
    <property type="entry name" value="Thiolase_C"/>
</dbReference>
<dbReference type="InterPro" id="IPR020616">
    <property type="entry name" value="Thiolase_N"/>
</dbReference>
<reference evidence="13 14" key="1">
    <citation type="submission" date="2019-03" db="EMBL/GenBank/DDBJ databases">
        <title>Genomic Encyclopedia of Archaeal and Bacterial Type Strains, Phase II (KMG-II): from individual species to whole genera.</title>
        <authorList>
            <person name="Goeker M."/>
        </authorList>
    </citation>
    <scope>NUCLEOTIDE SEQUENCE [LARGE SCALE GENOMIC DNA]</scope>
    <source>
        <strain evidence="13 14">DSM 25233</strain>
    </source>
</reference>
<dbReference type="GO" id="GO:0003985">
    <property type="term" value="F:acetyl-CoA C-acetyltransferase activity"/>
    <property type="evidence" value="ECO:0007669"/>
    <property type="project" value="UniProtKB-EC"/>
</dbReference>
<proteinExistence type="inferred from homology"/>
<feature type="domain" description="Thiolase C-terminal" evidence="12">
    <location>
        <begin position="268"/>
        <end position="390"/>
    </location>
</feature>
<dbReference type="EC" id="2.3.1.9" evidence="3"/>
<dbReference type="EMBL" id="SOAY01000018">
    <property type="protein sequence ID" value="TDT37214.1"/>
    <property type="molecule type" value="Genomic_DNA"/>
</dbReference>
<feature type="active site" description="Proton acceptor" evidence="9">
    <location>
        <position position="377"/>
    </location>
</feature>
<dbReference type="Proteomes" id="UP000294749">
    <property type="component" value="Unassembled WGS sequence"/>
</dbReference>
<comment type="similarity">
    <text evidence="1 10">Belongs to the thiolase-like superfamily. Thiolase family.</text>
</comment>
<dbReference type="FunFam" id="3.40.47.10:FF:000007">
    <property type="entry name" value="acetyl-CoA acetyltransferase, mitochondrial"/>
    <property type="match status" value="1"/>
</dbReference>
<dbReference type="Pfam" id="PF02803">
    <property type="entry name" value="Thiolase_C"/>
    <property type="match status" value="1"/>
</dbReference>
<protein>
    <recommendedName>
        <fullName evidence="3">acetyl-CoA C-acetyltransferase</fullName>
        <ecNumber evidence="3">2.3.1.9</ecNumber>
    </recommendedName>
</protein>
<keyword evidence="6" id="KW-0809">Transit peptide</keyword>
<keyword evidence="8 10" id="KW-0012">Acyltransferase</keyword>
<evidence type="ECO:0000256" key="3">
    <source>
        <dbReference type="ARBA" id="ARBA00012705"/>
    </source>
</evidence>
<dbReference type="Pfam" id="PF00108">
    <property type="entry name" value="Thiolase_N"/>
    <property type="match status" value="1"/>
</dbReference>
<evidence type="ECO:0000256" key="2">
    <source>
        <dbReference type="ARBA" id="ARBA00011881"/>
    </source>
</evidence>
<keyword evidence="7" id="KW-0630">Potassium</keyword>
<organism evidence="13 14">
    <name type="scientific">Maribacter spongiicola</name>
    <dbReference type="NCBI Taxonomy" id="1206753"/>
    <lineage>
        <taxon>Bacteria</taxon>
        <taxon>Pseudomonadati</taxon>
        <taxon>Bacteroidota</taxon>
        <taxon>Flavobacteriia</taxon>
        <taxon>Flavobacteriales</taxon>
        <taxon>Flavobacteriaceae</taxon>
        <taxon>Maribacter</taxon>
    </lineage>
</organism>
<dbReference type="GO" id="GO:0046872">
    <property type="term" value="F:metal ion binding"/>
    <property type="evidence" value="ECO:0007669"/>
    <property type="project" value="UniProtKB-KW"/>
</dbReference>
<evidence type="ECO:0000256" key="7">
    <source>
        <dbReference type="ARBA" id="ARBA00022958"/>
    </source>
</evidence>
<comment type="subunit">
    <text evidence="2">Homotetramer.</text>
</comment>
<accession>A0A4R7JI98</accession>